<sequence>MSSHTILDAVLRWCSRPYMFLLTARDRGQPDLHNLLLLLAGFECADPRQRSHEEWRQFELWLGKCHPGLFRQGVTWFGEGLLLDCGETHARAAERLRAYVEEYQALPAAERTVSQETPGAQVKPHTILESVVHWCSTPSESLATVSDHGQPDLDNLKLLLEGFMTGALQSEAGEQWHQFERWLGWRRPDLFREGLTWYGEGLLMECGGEHSRAAELLKTYVEEYQRSPPDSRGQT</sequence>
<proteinExistence type="predicted"/>
<accession>A0A250IZ61</accession>
<reference evidence="1 2" key="1">
    <citation type="submission" date="2017-06" db="EMBL/GenBank/DDBJ databases">
        <title>Sequencing and comparative analysis of myxobacterial genomes.</title>
        <authorList>
            <person name="Rupp O."/>
            <person name="Goesmann A."/>
            <person name="Sogaard-Andersen L."/>
        </authorList>
    </citation>
    <scope>NUCLEOTIDE SEQUENCE [LARGE SCALE GENOMIC DNA]</scope>
    <source>
        <strain evidence="1 2">DSM 52655</strain>
    </source>
</reference>
<dbReference type="AlphaFoldDB" id="A0A250IZ61"/>
<gene>
    <name evidence="1" type="ORF">CYFUS_001912</name>
</gene>
<dbReference type="Proteomes" id="UP000217257">
    <property type="component" value="Chromosome"/>
</dbReference>
<protein>
    <submittedName>
        <fullName evidence="1">Uncharacterized protein</fullName>
    </submittedName>
</protein>
<evidence type="ECO:0000313" key="2">
    <source>
        <dbReference type="Proteomes" id="UP000217257"/>
    </source>
</evidence>
<name>A0A250IZ61_9BACT</name>
<evidence type="ECO:0000313" key="1">
    <source>
        <dbReference type="EMBL" id="ATB36497.1"/>
    </source>
</evidence>
<dbReference type="EMBL" id="CP022098">
    <property type="protein sequence ID" value="ATB36497.1"/>
    <property type="molecule type" value="Genomic_DNA"/>
</dbReference>
<organism evidence="1 2">
    <name type="scientific">Cystobacter fuscus</name>
    <dbReference type="NCBI Taxonomy" id="43"/>
    <lineage>
        <taxon>Bacteria</taxon>
        <taxon>Pseudomonadati</taxon>
        <taxon>Myxococcota</taxon>
        <taxon>Myxococcia</taxon>
        <taxon>Myxococcales</taxon>
        <taxon>Cystobacterineae</taxon>
        <taxon>Archangiaceae</taxon>
        <taxon>Cystobacter</taxon>
    </lineage>
</organism>
<dbReference type="KEGG" id="cfus:CYFUS_001912"/>